<keyword evidence="3" id="KW-1185">Reference proteome</keyword>
<sequence length="376" mass="42694">MSNEPRLDFPMLDSTGSDYHSWVTDVENHLTSKGILPIIQAPNPDLLFNRTSTKHAQAVILMRRHMDKALRLEYMSIKDARERWVALEERFGNVQDSLLPDLKVQWNNLRFADFKSVTEYNSEALRLQSMLRFCGQPVTEQELIEKTLSTFPVSAIVVSKQYRTEVNAGWIMRFHQLINIISVAEKHDNILVRNYNSRPIGTKSVHEANYNAPKKGRKERNPRNKGHEGRMGPYNSPNQEGNRKFGEDTRGGNATRARGGRGNPIRGNGAMARGGGAMGRGGGANPPRESPQRAQRAPQLKGGNHNDMCHRCGSSEHWFKRCKASEQLASRYRAYRDLREQEVYLAEEEENGGDVNLTMEDFKAEDEVHKDAADFD</sequence>
<feature type="compositionally biased region" description="Basic and acidic residues" evidence="1">
    <location>
        <begin position="360"/>
        <end position="376"/>
    </location>
</feature>
<dbReference type="Gramene" id="PRQ37392">
    <property type="protein sequence ID" value="PRQ37392"/>
    <property type="gene ID" value="RchiOBHm_Chr4g0402081"/>
</dbReference>
<feature type="compositionally biased region" description="Basic and acidic residues" evidence="1">
    <location>
        <begin position="241"/>
        <end position="250"/>
    </location>
</feature>
<feature type="compositionally biased region" description="Basic and acidic residues" evidence="1">
    <location>
        <begin position="219"/>
        <end position="230"/>
    </location>
</feature>
<dbReference type="Proteomes" id="UP000238479">
    <property type="component" value="Chromosome 4"/>
</dbReference>
<dbReference type="AlphaFoldDB" id="A0A2P6QT81"/>
<organism evidence="2 3">
    <name type="scientific">Rosa chinensis</name>
    <name type="common">China rose</name>
    <dbReference type="NCBI Taxonomy" id="74649"/>
    <lineage>
        <taxon>Eukaryota</taxon>
        <taxon>Viridiplantae</taxon>
        <taxon>Streptophyta</taxon>
        <taxon>Embryophyta</taxon>
        <taxon>Tracheophyta</taxon>
        <taxon>Spermatophyta</taxon>
        <taxon>Magnoliopsida</taxon>
        <taxon>eudicotyledons</taxon>
        <taxon>Gunneridae</taxon>
        <taxon>Pentapetalae</taxon>
        <taxon>rosids</taxon>
        <taxon>fabids</taxon>
        <taxon>Rosales</taxon>
        <taxon>Rosaceae</taxon>
        <taxon>Rosoideae</taxon>
        <taxon>Rosoideae incertae sedis</taxon>
        <taxon>Rosa</taxon>
    </lineage>
</organism>
<accession>A0A2P6QT81</accession>
<protein>
    <submittedName>
        <fullName evidence="2">Putative transcription factor interactor and regulator CCHC(Zn) family</fullName>
    </submittedName>
</protein>
<dbReference type="PANTHER" id="PTHR33325:SF11">
    <property type="entry name" value="COLD SHOCK DOMAIN-CONTAINING PROTEIN 4-LIKE"/>
    <property type="match status" value="1"/>
</dbReference>
<feature type="region of interest" description="Disordered" evidence="1">
    <location>
        <begin position="347"/>
        <end position="376"/>
    </location>
</feature>
<reference evidence="2 3" key="1">
    <citation type="journal article" date="2018" name="Nat. Genet.">
        <title>The Rosa genome provides new insights in the design of modern roses.</title>
        <authorList>
            <person name="Bendahmane M."/>
        </authorList>
    </citation>
    <scope>NUCLEOTIDE SEQUENCE [LARGE SCALE GENOMIC DNA]</scope>
    <source>
        <strain evidence="3">cv. Old Blush</strain>
    </source>
</reference>
<comment type="caution">
    <text evidence="2">The sequence shown here is derived from an EMBL/GenBank/DDBJ whole genome shotgun (WGS) entry which is preliminary data.</text>
</comment>
<dbReference type="OMA" id="FETDNAQ"/>
<evidence type="ECO:0000256" key="1">
    <source>
        <dbReference type="SAM" id="MobiDB-lite"/>
    </source>
</evidence>
<feature type="compositionally biased region" description="Low complexity" evidence="1">
    <location>
        <begin position="251"/>
        <end position="271"/>
    </location>
</feature>
<proteinExistence type="predicted"/>
<gene>
    <name evidence="2" type="ORF">RchiOBHm_Chr4g0402081</name>
</gene>
<feature type="region of interest" description="Disordered" evidence="1">
    <location>
        <begin position="203"/>
        <end position="305"/>
    </location>
</feature>
<dbReference type="EMBL" id="PDCK01000042">
    <property type="protein sequence ID" value="PRQ37392.1"/>
    <property type="molecule type" value="Genomic_DNA"/>
</dbReference>
<evidence type="ECO:0000313" key="2">
    <source>
        <dbReference type="EMBL" id="PRQ37392.1"/>
    </source>
</evidence>
<name>A0A2P6QT81_ROSCH</name>
<feature type="compositionally biased region" description="Gly residues" evidence="1">
    <location>
        <begin position="272"/>
        <end position="284"/>
    </location>
</feature>
<dbReference type="PANTHER" id="PTHR33325">
    <property type="entry name" value="ZINC FINGER, CCHC-TYPE-RELATED"/>
    <property type="match status" value="1"/>
</dbReference>
<evidence type="ECO:0000313" key="3">
    <source>
        <dbReference type="Proteomes" id="UP000238479"/>
    </source>
</evidence>